<keyword evidence="3" id="KW-0732">Signal</keyword>
<keyword evidence="5" id="KW-0443">Lipid metabolism</keyword>
<dbReference type="SUPFAM" id="SSF53474">
    <property type="entry name" value="alpha/beta-Hydrolases"/>
    <property type="match status" value="1"/>
</dbReference>
<reference evidence="8" key="1">
    <citation type="submission" date="2019-03" db="EMBL/GenBank/DDBJ databases">
        <title>Long read genome sequence of the mycoparasitic Pythium oligandrum ATCC 38472 isolated from sugarbeet rhizosphere.</title>
        <authorList>
            <person name="Gaulin E."/>
        </authorList>
    </citation>
    <scope>NUCLEOTIDE SEQUENCE</scope>
    <source>
        <strain evidence="8">ATCC 38472_TT</strain>
    </source>
</reference>
<dbReference type="Pfam" id="PF24708">
    <property type="entry name" value="Lip_C"/>
    <property type="match status" value="1"/>
</dbReference>
<protein>
    <recommendedName>
        <fullName evidence="7">Lipase-like C-terminal domain-containing protein</fullName>
    </recommendedName>
</protein>
<evidence type="ECO:0000313" key="8">
    <source>
        <dbReference type="EMBL" id="TMW58899.1"/>
    </source>
</evidence>
<evidence type="ECO:0000256" key="6">
    <source>
        <dbReference type="SAM" id="MobiDB-lite"/>
    </source>
</evidence>
<evidence type="ECO:0000256" key="5">
    <source>
        <dbReference type="ARBA" id="ARBA00023098"/>
    </source>
</evidence>
<dbReference type="InterPro" id="IPR056304">
    <property type="entry name" value="Lip-like_C"/>
</dbReference>
<comment type="caution">
    <text evidence="8">The sequence shown here is derived from an EMBL/GenBank/DDBJ whole genome shotgun (WGS) entry which is preliminary data.</text>
</comment>
<keyword evidence="2" id="KW-0964">Secreted</keyword>
<dbReference type="AlphaFoldDB" id="A0A8K1C906"/>
<dbReference type="Proteomes" id="UP000794436">
    <property type="component" value="Unassembled WGS sequence"/>
</dbReference>
<dbReference type="InterPro" id="IPR029058">
    <property type="entry name" value="AB_hydrolase_fold"/>
</dbReference>
<evidence type="ECO:0000256" key="4">
    <source>
        <dbReference type="ARBA" id="ARBA00022801"/>
    </source>
</evidence>
<evidence type="ECO:0000313" key="9">
    <source>
        <dbReference type="Proteomes" id="UP000794436"/>
    </source>
</evidence>
<feature type="domain" description="Lipase-like C-terminal" evidence="7">
    <location>
        <begin position="6"/>
        <end position="122"/>
    </location>
</feature>
<feature type="region of interest" description="Disordered" evidence="6">
    <location>
        <begin position="363"/>
        <end position="392"/>
    </location>
</feature>
<keyword evidence="9" id="KW-1185">Reference proteome</keyword>
<evidence type="ECO:0000256" key="1">
    <source>
        <dbReference type="ARBA" id="ARBA00004613"/>
    </source>
</evidence>
<dbReference type="Gene3D" id="3.40.50.1820">
    <property type="entry name" value="alpha/beta hydrolase"/>
    <property type="match status" value="1"/>
</dbReference>
<dbReference type="GO" id="GO:0006629">
    <property type="term" value="P:lipid metabolic process"/>
    <property type="evidence" value="ECO:0007669"/>
    <property type="project" value="UniProtKB-KW"/>
</dbReference>
<dbReference type="EMBL" id="SPLM01000110">
    <property type="protein sequence ID" value="TMW58899.1"/>
    <property type="molecule type" value="Genomic_DNA"/>
</dbReference>
<gene>
    <name evidence="8" type="ORF">Poli38472_007044</name>
</gene>
<dbReference type="PANTHER" id="PTHR34043:SF3">
    <property type="entry name" value="ALPHA_BETA-HYDROLASES SUPERFAMILY PROTEIN"/>
    <property type="match status" value="1"/>
</dbReference>
<proteinExistence type="predicted"/>
<name>A0A8K1C906_PYTOL</name>
<dbReference type="PANTHER" id="PTHR34043">
    <property type="entry name" value="ALPHA/BETA-HYDROLASES SUPERFAMILY PROTEIN"/>
    <property type="match status" value="1"/>
</dbReference>
<evidence type="ECO:0000256" key="3">
    <source>
        <dbReference type="ARBA" id="ARBA00022729"/>
    </source>
</evidence>
<dbReference type="GO" id="GO:0005576">
    <property type="term" value="C:extracellular region"/>
    <property type="evidence" value="ECO:0007669"/>
    <property type="project" value="UniProtKB-SubCell"/>
</dbReference>
<keyword evidence="4" id="KW-0378">Hydrolase</keyword>
<sequence>MSTVTKFPVVLVHGLFGHGKERPLWNTIPYWPEKDLARINPNHIIVDVGTVSSDHDRACEAFYELYGGTVDYGEEHVRKTHHERFGRTYNTPRHPHWSEDNPIHLVGHSMGSTTAIELYQMLCDDAFGVGSNHKWVRSITCIAGPLTGSTFSHMFVQDLQRPYSVLYMMSAVMSVWFKLYQRVPFLRGAYDFRSDQWRNFSLRELVSANGVFNRTMDLAMHSCMPSNRMERNSQLKNMEKVHLMSITTSPRHFDLPLQEIGGAFLLAALNFGKIPRLAMKWPRVKNFREVCTLVLGYFLWKRIRKLNFAKLPGFYALSWIIRRRTKLHPDLYDDVWEHNDGAVNIHSMLRPWFPKPDQLPRLQSDADAADTGPVGQSQLTSSASTTSLQSSPSVPSLASLARCASHISIDGFHHEQDEPLDESESPRRSRFEKGRWYVYRVDCNHLAGTYWDGEAADLYESLFKMIINEYEPEQKDTTTLTTTRDVMAEHHRSRQVFDHSGPATIGKS</sequence>
<evidence type="ECO:0000256" key="2">
    <source>
        <dbReference type="ARBA" id="ARBA00022525"/>
    </source>
</evidence>
<dbReference type="GO" id="GO:0016787">
    <property type="term" value="F:hydrolase activity"/>
    <property type="evidence" value="ECO:0007669"/>
    <property type="project" value="UniProtKB-KW"/>
</dbReference>
<comment type="subcellular location">
    <subcellularLocation>
        <location evidence="1">Secreted</location>
    </subcellularLocation>
</comment>
<organism evidence="8 9">
    <name type="scientific">Pythium oligandrum</name>
    <name type="common">Mycoparasitic fungus</name>
    <dbReference type="NCBI Taxonomy" id="41045"/>
    <lineage>
        <taxon>Eukaryota</taxon>
        <taxon>Sar</taxon>
        <taxon>Stramenopiles</taxon>
        <taxon>Oomycota</taxon>
        <taxon>Peronosporomycetes</taxon>
        <taxon>Pythiales</taxon>
        <taxon>Pythiaceae</taxon>
        <taxon>Pythium</taxon>
    </lineage>
</organism>
<dbReference type="OrthoDB" id="206848at2759"/>
<accession>A0A8K1C906</accession>
<feature type="compositionally biased region" description="Low complexity" evidence="6">
    <location>
        <begin position="376"/>
        <end position="392"/>
    </location>
</feature>
<evidence type="ECO:0000259" key="7">
    <source>
        <dbReference type="Pfam" id="PF24708"/>
    </source>
</evidence>